<evidence type="ECO:0000256" key="1">
    <source>
        <dbReference type="ARBA" id="ARBA00004141"/>
    </source>
</evidence>
<dbReference type="Gene3D" id="1.10.3080.10">
    <property type="entry name" value="Clc chloride channel"/>
    <property type="match status" value="1"/>
</dbReference>
<dbReference type="Pfam" id="PF00654">
    <property type="entry name" value="Voltage_CLC"/>
    <property type="match status" value="1"/>
</dbReference>
<evidence type="ECO:0000256" key="4">
    <source>
        <dbReference type="ARBA" id="ARBA00023136"/>
    </source>
</evidence>
<keyword evidence="3 5" id="KW-1133">Transmembrane helix</keyword>
<reference evidence="6 7" key="1">
    <citation type="journal article" date="2011" name="Stand. Genomic Sci.">
        <title>Complete genome sequence of the filamentous gliding predatory bacterium Herpetosiphon aurantiacus type strain (114-95(T)).</title>
        <authorList>
            <person name="Kiss H."/>
            <person name="Nett M."/>
            <person name="Domin N."/>
            <person name="Martin K."/>
            <person name="Maresca J.A."/>
            <person name="Copeland A."/>
            <person name="Lapidus A."/>
            <person name="Lucas S."/>
            <person name="Berry K.W."/>
            <person name="Glavina Del Rio T."/>
            <person name="Dalin E."/>
            <person name="Tice H."/>
            <person name="Pitluck S."/>
            <person name="Richardson P."/>
            <person name="Bruce D."/>
            <person name="Goodwin L."/>
            <person name="Han C."/>
            <person name="Detter J.C."/>
            <person name="Schmutz J."/>
            <person name="Brettin T."/>
            <person name="Land M."/>
            <person name="Hauser L."/>
            <person name="Kyrpides N.C."/>
            <person name="Ivanova N."/>
            <person name="Goker M."/>
            <person name="Woyke T."/>
            <person name="Klenk H.P."/>
            <person name="Bryant D.A."/>
        </authorList>
    </citation>
    <scope>NUCLEOTIDE SEQUENCE [LARGE SCALE GENOMIC DNA]</scope>
    <source>
        <strain evidence="7">ATCC 23779 / DSM 785 / 114-95</strain>
    </source>
</reference>
<dbReference type="HOGENOM" id="CLU_015263_1_1_0"/>
<feature type="transmembrane region" description="Helical" evidence="5">
    <location>
        <begin position="252"/>
        <end position="271"/>
    </location>
</feature>
<dbReference type="InterPro" id="IPR050368">
    <property type="entry name" value="ClC-type_chloride_channel"/>
</dbReference>
<feature type="transmembrane region" description="Helical" evidence="5">
    <location>
        <begin position="318"/>
        <end position="337"/>
    </location>
</feature>
<dbReference type="GO" id="GO:0015108">
    <property type="term" value="F:chloride transmembrane transporter activity"/>
    <property type="evidence" value="ECO:0007669"/>
    <property type="project" value="InterPro"/>
</dbReference>
<accession>A9AZC8</accession>
<evidence type="ECO:0000313" key="7">
    <source>
        <dbReference type="Proteomes" id="UP000000787"/>
    </source>
</evidence>
<dbReference type="BioCyc" id="HAUR316274:GHYA-1043-MONOMER"/>
<evidence type="ECO:0000256" key="5">
    <source>
        <dbReference type="SAM" id="Phobius"/>
    </source>
</evidence>
<feature type="transmembrane region" description="Helical" evidence="5">
    <location>
        <begin position="143"/>
        <end position="168"/>
    </location>
</feature>
<feature type="transmembrane region" description="Helical" evidence="5">
    <location>
        <begin position="213"/>
        <end position="237"/>
    </location>
</feature>
<feature type="transmembrane region" description="Helical" evidence="5">
    <location>
        <begin position="12"/>
        <end position="40"/>
    </location>
</feature>
<protein>
    <submittedName>
        <fullName evidence="6">Chloride channel core</fullName>
    </submittedName>
</protein>
<dbReference type="PRINTS" id="PR00762">
    <property type="entry name" value="CLCHANNEL"/>
</dbReference>
<dbReference type="SUPFAM" id="SSF81340">
    <property type="entry name" value="Clc chloride channel"/>
    <property type="match status" value="1"/>
</dbReference>
<dbReference type="InParanoid" id="A9AZC8"/>
<dbReference type="PANTHER" id="PTHR43427:SF12">
    <property type="entry name" value="CHLORIDE TRANSPORTER"/>
    <property type="match status" value="1"/>
</dbReference>
<evidence type="ECO:0000256" key="3">
    <source>
        <dbReference type="ARBA" id="ARBA00022989"/>
    </source>
</evidence>
<dbReference type="InterPro" id="IPR001807">
    <property type="entry name" value="ClC"/>
</dbReference>
<keyword evidence="7" id="KW-1185">Reference proteome</keyword>
<evidence type="ECO:0000256" key="2">
    <source>
        <dbReference type="ARBA" id="ARBA00022692"/>
    </source>
</evidence>
<dbReference type="InterPro" id="IPR014743">
    <property type="entry name" value="Cl-channel_core"/>
</dbReference>
<feature type="transmembrane region" description="Helical" evidence="5">
    <location>
        <begin position="344"/>
        <end position="366"/>
    </location>
</feature>
<sequence length="421" mass="44673">MLGTIITLMRQVGRWTGLALVIGFAAGVASAFFLVSLAWVTSLQTTNWWLLLSLPLLGGLVAWLYQRFGTSVAAGNNLIIEQLHNPDSAGIPLRMAPLVLLGTLLTHLGGGSAGREGTAVQMGASLAARIGRWWRLPQAEWRLVVMMGISAGFSSVFGTPIAGTIFAMEVLAFGVLRYEALLPCLVAALVGDGVVRWLNVAHSHYHVGSVPDLSMIWAILVGAGICFGLASSAFAIWTELVQTWSRRWLPNPILRAVAGGGLIVSISFLLNTRDYNGLSLPLLAQAFEPRGVVFWAFALKLLLTGLTLGVGFKGGEVTPLFVIGATLGSALAQLFGVPTDLLAALGFIAVFAGAANTPIACVLMGVELFGSALLGPLMLTTCIAYAISGHRGIYAAQRVGWAKRQHLAHQTSKRLDQLHID</sequence>
<feature type="transmembrane region" description="Helical" evidence="5">
    <location>
        <begin position="180"/>
        <end position="201"/>
    </location>
</feature>
<dbReference type="Proteomes" id="UP000000787">
    <property type="component" value="Chromosome"/>
</dbReference>
<feature type="transmembrane region" description="Helical" evidence="5">
    <location>
        <begin position="372"/>
        <end position="394"/>
    </location>
</feature>
<evidence type="ECO:0000313" key="6">
    <source>
        <dbReference type="EMBL" id="ABX03674.1"/>
    </source>
</evidence>
<proteinExistence type="predicted"/>
<dbReference type="EMBL" id="CP000875">
    <property type="protein sequence ID" value="ABX03674.1"/>
    <property type="molecule type" value="Genomic_DNA"/>
</dbReference>
<keyword evidence="4 5" id="KW-0472">Membrane</keyword>
<gene>
    <name evidence="6" type="ordered locus">Haur_1026</name>
</gene>
<organism evidence="6 7">
    <name type="scientific">Herpetosiphon aurantiacus (strain ATCC 23779 / DSM 785 / 114-95)</name>
    <dbReference type="NCBI Taxonomy" id="316274"/>
    <lineage>
        <taxon>Bacteria</taxon>
        <taxon>Bacillati</taxon>
        <taxon>Chloroflexota</taxon>
        <taxon>Chloroflexia</taxon>
        <taxon>Herpetosiphonales</taxon>
        <taxon>Herpetosiphonaceae</taxon>
        <taxon>Herpetosiphon</taxon>
    </lineage>
</organism>
<comment type="subcellular location">
    <subcellularLocation>
        <location evidence="1">Membrane</location>
        <topology evidence="1">Multi-pass membrane protein</topology>
    </subcellularLocation>
</comment>
<dbReference type="GO" id="GO:0016020">
    <property type="term" value="C:membrane"/>
    <property type="evidence" value="ECO:0007669"/>
    <property type="project" value="UniProtKB-SubCell"/>
</dbReference>
<dbReference type="eggNOG" id="COG0038">
    <property type="taxonomic scope" value="Bacteria"/>
</dbReference>
<feature type="transmembrane region" description="Helical" evidence="5">
    <location>
        <begin position="292"/>
        <end position="312"/>
    </location>
</feature>
<keyword evidence="2 5" id="KW-0812">Transmembrane</keyword>
<name>A9AZC8_HERA2</name>
<feature type="transmembrane region" description="Helical" evidence="5">
    <location>
        <begin position="46"/>
        <end position="65"/>
    </location>
</feature>
<dbReference type="PANTHER" id="PTHR43427">
    <property type="entry name" value="CHLORIDE CHANNEL PROTEIN CLC-E"/>
    <property type="match status" value="1"/>
</dbReference>
<dbReference type="KEGG" id="hau:Haur_1026"/>
<dbReference type="AlphaFoldDB" id="A9AZC8"/>